<organism evidence="4 5">
    <name type="scientific">Microbulbifer harenosus</name>
    <dbReference type="NCBI Taxonomy" id="2576840"/>
    <lineage>
        <taxon>Bacteria</taxon>
        <taxon>Pseudomonadati</taxon>
        <taxon>Pseudomonadota</taxon>
        <taxon>Gammaproteobacteria</taxon>
        <taxon>Cellvibrionales</taxon>
        <taxon>Microbulbiferaceae</taxon>
        <taxon>Microbulbifer</taxon>
    </lineage>
</organism>
<dbReference type="InterPro" id="IPR009097">
    <property type="entry name" value="Cyclic_Pdiesterase"/>
</dbReference>
<feature type="short sequence motif" description="HXTX 1" evidence="2">
    <location>
        <begin position="62"/>
        <end position="65"/>
    </location>
</feature>
<dbReference type="RefSeq" id="WP_138234760.1">
    <property type="nucleotide sequence ID" value="NZ_CP185860.1"/>
</dbReference>
<feature type="region of interest" description="Disordered" evidence="3">
    <location>
        <begin position="1"/>
        <end position="20"/>
    </location>
</feature>
<evidence type="ECO:0000256" key="3">
    <source>
        <dbReference type="SAM" id="MobiDB-lite"/>
    </source>
</evidence>
<evidence type="ECO:0000313" key="4">
    <source>
        <dbReference type="EMBL" id="TLM78729.1"/>
    </source>
</evidence>
<proteinExistence type="inferred from homology"/>
<evidence type="ECO:0000256" key="1">
    <source>
        <dbReference type="ARBA" id="ARBA00022801"/>
    </source>
</evidence>
<dbReference type="HAMAP" id="MF_01940">
    <property type="entry name" value="RNA_CPDase"/>
    <property type="match status" value="1"/>
</dbReference>
<dbReference type="EMBL" id="VANI01000005">
    <property type="protein sequence ID" value="TLM78729.1"/>
    <property type="molecule type" value="Genomic_DNA"/>
</dbReference>
<dbReference type="Gene3D" id="3.90.1140.10">
    <property type="entry name" value="Cyclic phosphodiesterase"/>
    <property type="match status" value="1"/>
</dbReference>
<feature type="active site" description="Proton acceptor" evidence="2">
    <location>
        <position position="147"/>
    </location>
</feature>
<evidence type="ECO:0000256" key="2">
    <source>
        <dbReference type="HAMAP-Rule" id="MF_01940"/>
    </source>
</evidence>
<dbReference type="Pfam" id="PF13563">
    <property type="entry name" value="2_5_RNA_ligase2"/>
    <property type="match status" value="1"/>
</dbReference>
<reference evidence="4 5" key="1">
    <citation type="submission" date="2019-05" db="EMBL/GenBank/DDBJ databases">
        <title>Microbulbifer harenosus sp. nov., an alginate-degrading bacterium isolated from coastal sand.</title>
        <authorList>
            <person name="Huang H."/>
            <person name="Mo K."/>
            <person name="Bao S."/>
        </authorList>
    </citation>
    <scope>NUCLEOTIDE SEQUENCE [LARGE SCALE GENOMIC DNA]</scope>
    <source>
        <strain evidence="4 5">HB161719</strain>
    </source>
</reference>
<dbReference type="PANTHER" id="PTHR35561:SF1">
    <property type="entry name" value="RNA 2',3'-CYCLIC PHOSPHODIESTERASE"/>
    <property type="match status" value="1"/>
</dbReference>
<dbReference type="Proteomes" id="UP000306791">
    <property type="component" value="Unassembled WGS sequence"/>
</dbReference>
<dbReference type="EC" id="3.1.4.58" evidence="2"/>
<comment type="function">
    <text evidence="2">Hydrolyzes RNA 2',3'-cyclic phosphodiester to an RNA 2'-phosphomonoester.</text>
</comment>
<keyword evidence="5" id="KW-1185">Reference proteome</keyword>
<dbReference type="InterPro" id="IPR004175">
    <property type="entry name" value="RNA_CPDase"/>
</dbReference>
<protein>
    <recommendedName>
        <fullName evidence="2">RNA 2',3'-cyclic phosphodiesterase</fullName>
        <shortName evidence="2">RNA 2',3'-CPDase</shortName>
        <ecNumber evidence="2">3.1.4.58</ecNumber>
    </recommendedName>
</protein>
<comment type="caution">
    <text evidence="4">The sequence shown here is derived from an EMBL/GenBank/DDBJ whole genome shotgun (WGS) entry which is preliminary data.</text>
</comment>
<gene>
    <name evidence="4" type="primary">thpR</name>
    <name evidence="4" type="ORF">FDY93_05630</name>
</gene>
<dbReference type="SUPFAM" id="SSF55144">
    <property type="entry name" value="LigT-like"/>
    <property type="match status" value="1"/>
</dbReference>
<accession>A0ABY2UKD0</accession>
<dbReference type="NCBIfam" id="TIGR02258">
    <property type="entry name" value="2_5_ligase"/>
    <property type="match status" value="1"/>
</dbReference>
<feature type="short sequence motif" description="HXTX 2" evidence="2">
    <location>
        <begin position="147"/>
        <end position="150"/>
    </location>
</feature>
<evidence type="ECO:0000313" key="5">
    <source>
        <dbReference type="Proteomes" id="UP000306791"/>
    </source>
</evidence>
<comment type="similarity">
    <text evidence="2">Belongs to the 2H phosphoesterase superfamily. ThpR family.</text>
</comment>
<dbReference type="PANTHER" id="PTHR35561">
    <property type="entry name" value="RNA 2',3'-CYCLIC PHOSPHODIESTERASE"/>
    <property type="match status" value="1"/>
</dbReference>
<feature type="active site" description="Proton donor" evidence="2">
    <location>
        <position position="62"/>
    </location>
</feature>
<sequence>MQKIQSEHTEEKRPPGRDQPLRLFIGVAPDSATQRFLDATCHHVAQQGLPRDHRWISHANRHLTLTFLGDTDATHLDLIEDRLRSIAATSPICYGEIVSTHPFPKNRAKMLAAELLPNPPLARLQQKCKALMRAVGKPPERKTFRPHFTLARSQRGFAGPQPVTTAFTCRLDNLTLYRSLLTPTGSQYEVLLSLPLEGAPDSQGTSK</sequence>
<comment type="catalytic activity">
    <reaction evidence="2">
        <text>a 3'-end 2',3'-cyclophospho-ribonucleotide-RNA + H2O = a 3'-end 2'-phospho-ribonucleotide-RNA + H(+)</text>
        <dbReference type="Rhea" id="RHEA:11828"/>
        <dbReference type="Rhea" id="RHEA-COMP:10464"/>
        <dbReference type="Rhea" id="RHEA-COMP:17353"/>
        <dbReference type="ChEBI" id="CHEBI:15377"/>
        <dbReference type="ChEBI" id="CHEBI:15378"/>
        <dbReference type="ChEBI" id="CHEBI:83064"/>
        <dbReference type="ChEBI" id="CHEBI:173113"/>
        <dbReference type="EC" id="3.1.4.58"/>
    </reaction>
</comment>
<keyword evidence="1 2" id="KW-0378">Hydrolase</keyword>
<name>A0ABY2UKD0_9GAMM</name>